<gene>
    <name evidence="2" type="ORF">PTTT1_LOCUS18339</name>
</gene>
<dbReference type="Proteomes" id="UP000836788">
    <property type="component" value="Chromosome 16"/>
</dbReference>
<dbReference type="AlphaFoldDB" id="A0A8J9X2P4"/>
<reference evidence="2" key="1">
    <citation type="submission" date="2022-02" db="EMBL/GenBank/DDBJ databases">
        <authorList>
            <person name="Giguere J D."/>
        </authorList>
    </citation>
    <scope>NUCLEOTIDE SEQUENCE</scope>
    <source>
        <strain evidence="2">CCAP 1055/1</strain>
    </source>
</reference>
<name>A0A8J9X2P4_PHATR</name>
<evidence type="ECO:0000256" key="1">
    <source>
        <dbReference type="SAM" id="MobiDB-lite"/>
    </source>
</evidence>
<organism evidence="2">
    <name type="scientific">Phaeodactylum tricornutum</name>
    <name type="common">Diatom</name>
    <dbReference type="NCBI Taxonomy" id="2850"/>
    <lineage>
        <taxon>Eukaryota</taxon>
        <taxon>Sar</taxon>
        <taxon>Stramenopiles</taxon>
        <taxon>Ochrophyta</taxon>
        <taxon>Bacillariophyta</taxon>
        <taxon>Bacillariophyceae</taxon>
        <taxon>Bacillariophycidae</taxon>
        <taxon>Naviculales</taxon>
        <taxon>Phaeodactylaceae</taxon>
        <taxon>Phaeodactylum</taxon>
    </lineage>
</organism>
<feature type="compositionally biased region" description="Acidic residues" evidence="1">
    <location>
        <begin position="124"/>
        <end position="135"/>
    </location>
</feature>
<feature type="compositionally biased region" description="Polar residues" evidence="1">
    <location>
        <begin position="59"/>
        <end position="75"/>
    </location>
</feature>
<feature type="region of interest" description="Disordered" evidence="1">
    <location>
        <begin position="59"/>
        <end position="81"/>
    </location>
</feature>
<sequence>MMREDEDEALVSAKGSAYKLDWVERTVQLAQTCNQILSANACRLCYVYVDKQVEYETRQQQPYEGNGRAANSNRSPHPLPGALERVWTQTATSPHFSMEVDFYRQLLFDEDSVVDAVSERDPDSKDEEDDETEEIDETLRAIATQCSR</sequence>
<proteinExistence type="predicted"/>
<evidence type="ECO:0000313" key="2">
    <source>
        <dbReference type="EMBL" id="CAG9282034.1"/>
    </source>
</evidence>
<feature type="region of interest" description="Disordered" evidence="1">
    <location>
        <begin position="114"/>
        <end position="135"/>
    </location>
</feature>
<protein>
    <submittedName>
        <fullName evidence="2">Uncharacterized protein</fullName>
    </submittedName>
</protein>
<dbReference type="EMBL" id="OU594957">
    <property type="protein sequence ID" value="CAG9282034.1"/>
    <property type="molecule type" value="Genomic_DNA"/>
</dbReference>
<accession>A0A8J9X2P4</accession>